<keyword evidence="2 4" id="KW-1005">Bacterial flagellum biogenesis</keyword>
<keyword evidence="6" id="KW-1185">Reference proteome</keyword>
<comment type="caution">
    <text evidence="5">The sequence shown here is derived from an EMBL/GenBank/DDBJ whole genome shotgun (WGS) entry which is preliminary data.</text>
</comment>
<keyword evidence="5" id="KW-0282">Flagellum</keyword>
<evidence type="ECO:0000256" key="1">
    <source>
        <dbReference type="ARBA" id="ARBA00022490"/>
    </source>
</evidence>
<comment type="subunit">
    <text evidence="4">Interacts with translational regulator CsrA and flagellin(s).</text>
</comment>
<comment type="function">
    <text evidence="4">Acts as an anti-CsrA protein, binds CsrA and prevents it from repressing translation of its target genes, one of which is flagellin. Binds to flagellin and participates in the assembly of the flagellum.</text>
</comment>
<evidence type="ECO:0000256" key="3">
    <source>
        <dbReference type="ARBA" id="ARBA00022845"/>
    </source>
</evidence>
<dbReference type="Pfam" id="PF02623">
    <property type="entry name" value="FliW"/>
    <property type="match status" value="1"/>
</dbReference>
<dbReference type="RefSeq" id="WP_116553829.1">
    <property type="nucleotide sequence ID" value="NZ_QCZG01000007.1"/>
</dbReference>
<dbReference type="Proteomes" id="UP000245998">
    <property type="component" value="Unassembled WGS sequence"/>
</dbReference>
<accession>A0A2U1K5U8</accession>
<dbReference type="InterPro" id="IPR024046">
    <property type="entry name" value="Flagellar_assmbl_FliW_dom_sf"/>
</dbReference>
<dbReference type="GO" id="GO:0005737">
    <property type="term" value="C:cytoplasm"/>
    <property type="evidence" value="ECO:0007669"/>
    <property type="project" value="UniProtKB-SubCell"/>
</dbReference>
<keyword evidence="5" id="KW-0969">Cilium</keyword>
<dbReference type="InterPro" id="IPR003775">
    <property type="entry name" value="Flagellar_assembly_factor_FliW"/>
</dbReference>
<dbReference type="GO" id="GO:0006417">
    <property type="term" value="P:regulation of translation"/>
    <property type="evidence" value="ECO:0007669"/>
    <property type="project" value="UniProtKB-KW"/>
</dbReference>
<keyword evidence="1 4" id="KW-0963">Cytoplasm</keyword>
<name>A0A2U1K5U8_9BACI</name>
<comment type="subcellular location">
    <subcellularLocation>
        <location evidence="4">Cytoplasm</location>
    </subcellularLocation>
</comment>
<keyword evidence="5" id="KW-0966">Cell projection</keyword>
<evidence type="ECO:0000313" key="6">
    <source>
        <dbReference type="Proteomes" id="UP000245998"/>
    </source>
</evidence>
<evidence type="ECO:0000313" key="5">
    <source>
        <dbReference type="EMBL" id="PWA12625.1"/>
    </source>
</evidence>
<keyword evidence="3 4" id="KW-0810">Translation regulation</keyword>
<dbReference type="NCBIfam" id="NF009793">
    <property type="entry name" value="PRK13285.1-1"/>
    <property type="match status" value="1"/>
</dbReference>
<organism evidence="5 6">
    <name type="scientific">Pueribacillus theae</name>
    <dbReference type="NCBI Taxonomy" id="2171751"/>
    <lineage>
        <taxon>Bacteria</taxon>
        <taxon>Bacillati</taxon>
        <taxon>Bacillota</taxon>
        <taxon>Bacilli</taxon>
        <taxon>Bacillales</taxon>
        <taxon>Bacillaceae</taxon>
        <taxon>Pueribacillus</taxon>
    </lineage>
</organism>
<dbReference type="EMBL" id="QCZG01000007">
    <property type="protein sequence ID" value="PWA12625.1"/>
    <property type="molecule type" value="Genomic_DNA"/>
</dbReference>
<comment type="similarity">
    <text evidence="4">Belongs to the FliW family.</text>
</comment>
<evidence type="ECO:0000256" key="4">
    <source>
        <dbReference type="HAMAP-Rule" id="MF_01185"/>
    </source>
</evidence>
<dbReference type="SUPFAM" id="SSF141457">
    <property type="entry name" value="BH3618-like"/>
    <property type="match status" value="1"/>
</dbReference>
<dbReference type="OrthoDB" id="9801235at2"/>
<proteinExistence type="inferred from homology"/>
<dbReference type="AlphaFoldDB" id="A0A2U1K5U8"/>
<dbReference type="Gene3D" id="2.30.290.10">
    <property type="entry name" value="BH3618-like"/>
    <property type="match status" value="1"/>
</dbReference>
<sequence length="147" mass="16972">MLTIQTKYQGEIEVHQEDILTFEQGLPGFVDETKFVILPFAEKSPFFILQSINTHALAFLVTEPFSFFKDYNFKLEDAVLRQLNIQSNQDLSIFVILTVNEPFSESTANLQAPIVLNVKERRGKQIILNDPRYETKHRLLKAAQREG</sequence>
<dbReference type="GO" id="GO:0044780">
    <property type="term" value="P:bacterial-type flagellum assembly"/>
    <property type="evidence" value="ECO:0007669"/>
    <property type="project" value="UniProtKB-UniRule"/>
</dbReference>
<dbReference type="PANTHER" id="PTHR39190">
    <property type="entry name" value="FLAGELLAR ASSEMBLY FACTOR FLIW"/>
    <property type="match status" value="1"/>
</dbReference>
<evidence type="ECO:0000256" key="2">
    <source>
        <dbReference type="ARBA" id="ARBA00022795"/>
    </source>
</evidence>
<reference evidence="5 6" key="1">
    <citation type="submission" date="2018-04" db="EMBL/GenBank/DDBJ databases">
        <title>Camelliibacillus theae gen. nov., sp. nov., isolated from Pu'er tea.</title>
        <authorList>
            <person name="Niu L."/>
        </authorList>
    </citation>
    <scope>NUCLEOTIDE SEQUENCE [LARGE SCALE GENOMIC DNA]</scope>
    <source>
        <strain evidence="5 6">T8</strain>
    </source>
</reference>
<keyword evidence="4" id="KW-0143">Chaperone</keyword>
<protein>
    <recommendedName>
        <fullName evidence="4">Flagellar assembly factor FliW</fullName>
    </recommendedName>
</protein>
<gene>
    <name evidence="4" type="primary">fliW</name>
    <name evidence="5" type="ORF">DCC39_05225</name>
</gene>
<dbReference type="PANTHER" id="PTHR39190:SF1">
    <property type="entry name" value="FLAGELLAR ASSEMBLY FACTOR FLIW"/>
    <property type="match status" value="1"/>
</dbReference>
<dbReference type="HAMAP" id="MF_01185">
    <property type="entry name" value="FliW"/>
    <property type="match status" value="1"/>
</dbReference>